<dbReference type="EMBL" id="MU273556">
    <property type="protein sequence ID" value="KAI0032129.1"/>
    <property type="molecule type" value="Genomic_DNA"/>
</dbReference>
<gene>
    <name evidence="1" type="ORF">K488DRAFT_9210</name>
</gene>
<proteinExistence type="predicted"/>
<sequence length="375" mass="43119">NGRCFNSKAPFEGPPLFDNGTVVFQAHDVGWIVCTFFTLIACGVSFWLINKHLMWYTNKHEQRYIVRLLFMVPIYAIISTLSFVFWNHATALLLIRDCYEGVVLVSFFYLLLTYLSPDPEIQKAIFRADGLSKENDFARARRGEKPQAWFFPLCRLQAKPADGMYFLQLMKWLVLQYIIVRPGTTFAAVILNYIGLYCSDSWSPRWAHIYITTLVSISVTIAMYCLVQLYLPIAPRLTSNRPVLKLFAIKAVVFLTFWQASFLSALATFGAVKNTPYMTAQDINTGWGALLETFEMALFAFLHVKAFPYRPYRPPDPNAQRTPRLRALAHAFDFRETAREIVDGTIYAWRRATGKEVDVQARREAYLADAFARSR</sequence>
<evidence type="ECO:0000313" key="1">
    <source>
        <dbReference type="EMBL" id="KAI0032129.1"/>
    </source>
</evidence>
<dbReference type="Proteomes" id="UP000814128">
    <property type="component" value="Unassembled WGS sequence"/>
</dbReference>
<feature type="non-terminal residue" evidence="1">
    <location>
        <position position="1"/>
    </location>
</feature>
<evidence type="ECO:0000313" key="2">
    <source>
        <dbReference type="Proteomes" id="UP000814128"/>
    </source>
</evidence>
<name>A0ACB8QK43_9AGAM</name>
<keyword evidence="2" id="KW-1185">Reference proteome</keyword>
<feature type="non-terminal residue" evidence="1">
    <location>
        <position position="375"/>
    </location>
</feature>
<reference evidence="1" key="2">
    <citation type="journal article" date="2022" name="New Phytol.">
        <title>Evolutionary transition to the ectomycorrhizal habit in the genomes of a hyperdiverse lineage of mushroom-forming fungi.</title>
        <authorList>
            <person name="Looney B."/>
            <person name="Miyauchi S."/>
            <person name="Morin E."/>
            <person name="Drula E."/>
            <person name="Courty P.E."/>
            <person name="Kohler A."/>
            <person name="Kuo A."/>
            <person name="LaButti K."/>
            <person name="Pangilinan J."/>
            <person name="Lipzen A."/>
            <person name="Riley R."/>
            <person name="Andreopoulos W."/>
            <person name="He G."/>
            <person name="Johnson J."/>
            <person name="Nolan M."/>
            <person name="Tritt A."/>
            <person name="Barry K.W."/>
            <person name="Grigoriev I.V."/>
            <person name="Nagy L.G."/>
            <person name="Hibbett D."/>
            <person name="Henrissat B."/>
            <person name="Matheny P.B."/>
            <person name="Labbe J."/>
            <person name="Martin F.M."/>
        </authorList>
    </citation>
    <scope>NUCLEOTIDE SEQUENCE</scope>
    <source>
        <strain evidence="1">EC-137</strain>
    </source>
</reference>
<protein>
    <submittedName>
        <fullName evidence="1">Organic solute transporter Ostalpha-domain-containing protein</fullName>
    </submittedName>
</protein>
<reference evidence="1" key="1">
    <citation type="submission" date="2021-02" db="EMBL/GenBank/DDBJ databases">
        <authorList>
            <consortium name="DOE Joint Genome Institute"/>
            <person name="Ahrendt S."/>
            <person name="Looney B.P."/>
            <person name="Miyauchi S."/>
            <person name="Morin E."/>
            <person name="Drula E."/>
            <person name="Courty P.E."/>
            <person name="Chicoki N."/>
            <person name="Fauchery L."/>
            <person name="Kohler A."/>
            <person name="Kuo A."/>
            <person name="Labutti K."/>
            <person name="Pangilinan J."/>
            <person name="Lipzen A."/>
            <person name="Riley R."/>
            <person name="Andreopoulos W."/>
            <person name="He G."/>
            <person name="Johnson J."/>
            <person name="Barry K.W."/>
            <person name="Grigoriev I.V."/>
            <person name="Nagy L."/>
            <person name="Hibbett D."/>
            <person name="Henrissat B."/>
            <person name="Matheny P.B."/>
            <person name="Labbe J."/>
            <person name="Martin F."/>
        </authorList>
    </citation>
    <scope>NUCLEOTIDE SEQUENCE</scope>
    <source>
        <strain evidence="1">EC-137</strain>
    </source>
</reference>
<accession>A0ACB8QK43</accession>
<organism evidence="1 2">
    <name type="scientific">Vararia minispora EC-137</name>
    <dbReference type="NCBI Taxonomy" id="1314806"/>
    <lineage>
        <taxon>Eukaryota</taxon>
        <taxon>Fungi</taxon>
        <taxon>Dikarya</taxon>
        <taxon>Basidiomycota</taxon>
        <taxon>Agaricomycotina</taxon>
        <taxon>Agaricomycetes</taxon>
        <taxon>Russulales</taxon>
        <taxon>Lachnocladiaceae</taxon>
        <taxon>Vararia</taxon>
    </lineage>
</organism>
<comment type="caution">
    <text evidence="1">The sequence shown here is derived from an EMBL/GenBank/DDBJ whole genome shotgun (WGS) entry which is preliminary data.</text>
</comment>